<accession>A0A7J7IDN6</accession>
<feature type="region of interest" description="Disordered" evidence="1">
    <location>
        <begin position="38"/>
        <end position="60"/>
    </location>
</feature>
<dbReference type="Pfam" id="PF22978">
    <property type="entry name" value="HAD_Pex22"/>
    <property type="match status" value="1"/>
</dbReference>
<dbReference type="PANTHER" id="PTHR34126:SF1">
    <property type="entry name" value="PEROXISOME BIOGENESIS PROTEIN 22"/>
    <property type="match status" value="1"/>
</dbReference>
<dbReference type="GO" id="GO:0007031">
    <property type="term" value="P:peroxisome organization"/>
    <property type="evidence" value="ECO:0007669"/>
    <property type="project" value="InterPro"/>
</dbReference>
<comment type="caution">
    <text evidence="2">The sequence shown here is derived from an EMBL/GenBank/DDBJ whole genome shotgun (WGS) entry which is preliminary data.</text>
</comment>
<dbReference type="PANTHER" id="PTHR34126">
    <property type="entry name" value="PEROXISOME BIOGENESIS PROTEIN 22"/>
    <property type="match status" value="1"/>
</dbReference>
<proteinExistence type="predicted"/>
<reference evidence="2 3" key="1">
    <citation type="journal article" date="2020" name="J. Phycol.">
        <title>Comparative genome analysis reveals Cyanidiococcus gen. nov., a new extremophilic red algal genus sister to Cyanidioschyzon (Cyanidioschyzonaceae, Rhodophyta).</title>
        <authorList>
            <person name="Liu S.-L."/>
            <person name="Chiang Y.-R."/>
            <person name="Yoon H.S."/>
            <person name="Fu H.-Y."/>
        </authorList>
    </citation>
    <scope>NUCLEOTIDE SEQUENCE [LARGE SCALE GENOMIC DNA]</scope>
    <source>
        <strain evidence="2 3">THAL066</strain>
    </source>
</reference>
<name>A0A7J7IDN6_9RHOD</name>
<evidence type="ECO:0000256" key="1">
    <source>
        <dbReference type="SAM" id="MobiDB-lite"/>
    </source>
</evidence>
<dbReference type="OrthoDB" id="5951at2759"/>
<dbReference type="InterPro" id="IPR037485">
    <property type="entry name" value="PEX22"/>
</dbReference>
<evidence type="ECO:0000313" key="3">
    <source>
        <dbReference type="Proteomes" id="UP000530660"/>
    </source>
</evidence>
<keyword evidence="3" id="KW-1185">Reference proteome</keyword>
<dbReference type="Proteomes" id="UP000530660">
    <property type="component" value="Unassembled WGS sequence"/>
</dbReference>
<organism evidence="2 3">
    <name type="scientific">Cyanidiococcus yangmingshanensis</name>
    <dbReference type="NCBI Taxonomy" id="2690220"/>
    <lineage>
        <taxon>Eukaryota</taxon>
        <taxon>Rhodophyta</taxon>
        <taxon>Bangiophyceae</taxon>
        <taxon>Cyanidiales</taxon>
        <taxon>Cyanidiaceae</taxon>
        <taxon>Cyanidiococcus</taxon>
    </lineage>
</organism>
<dbReference type="EMBL" id="VWRR01000015">
    <property type="protein sequence ID" value="KAF6001195.1"/>
    <property type="molecule type" value="Genomic_DNA"/>
</dbReference>
<dbReference type="AlphaFoldDB" id="A0A7J7IDN6"/>
<evidence type="ECO:0000313" key="2">
    <source>
        <dbReference type="EMBL" id="KAF6001195.1"/>
    </source>
</evidence>
<protein>
    <submittedName>
        <fullName evidence="2">Uncharacterized protein</fullName>
    </submittedName>
</protein>
<sequence>MNWMWETPALSAAVAVVVLVVAIRGIFYQREPETRLAATRTGTRGSGQLREPEASRHASSSTQRLVVTVVDDLRQTPLWVQKETLEWSDLGRQWLQRFAQYANAELYFILRVRDDHDSEAWSRAVATLCRSADYSCLDERKFLVCDTAVGAAAMVRQLEPSVHLETLALVDECAARLNRFIPRIVLVGGKADQVETNGQSIISQFHTCNSRQVPNRTKVALIADPMEVFQHPLWREAGFIA</sequence>
<gene>
    <name evidence="2" type="ORF">F1559_000806</name>
</gene>